<protein>
    <submittedName>
        <fullName evidence="1">Uncharacterized protein</fullName>
    </submittedName>
</protein>
<organism evidence="1 2">
    <name type="scientific">Coccomyxa viridis</name>
    <dbReference type="NCBI Taxonomy" id="1274662"/>
    <lineage>
        <taxon>Eukaryota</taxon>
        <taxon>Viridiplantae</taxon>
        <taxon>Chlorophyta</taxon>
        <taxon>core chlorophytes</taxon>
        <taxon>Trebouxiophyceae</taxon>
        <taxon>Trebouxiophyceae incertae sedis</taxon>
        <taxon>Coccomyxaceae</taxon>
        <taxon>Coccomyxa</taxon>
    </lineage>
</organism>
<sequence>MRLARHQLACTALGSCVISVYNVQMCEGTFVQGSKADGHHSQAMHSPCSNVRLSNRTRIHCERQVMASNNSTLQLDTENSALAFIFDALSHGTSENPVMHLQRAQHLPVRDDKKTAEMTAASSSQCHADHAWSPSPATSVMELQAGWSTLLHGIRAWSSSSVGSAKPGTRSRMLQGL</sequence>
<dbReference type="EMBL" id="CAUYUE010000009">
    <property type="protein sequence ID" value="CAK0783681.1"/>
    <property type="molecule type" value="Genomic_DNA"/>
</dbReference>
<comment type="caution">
    <text evidence="1">The sequence shown here is derived from an EMBL/GenBank/DDBJ whole genome shotgun (WGS) entry which is preliminary data.</text>
</comment>
<accession>A0AAV1IAC3</accession>
<dbReference type="Proteomes" id="UP001314263">
    <property type="component" value="Unassembled WGS sequence"/>
</dbReference>
<gene>
    <name evidence="1" type="ORF">CVIRNUC_006880</name>
</gene>
<dbReference type="AlphaFoldDB" id="A0AAV1IAC3"/>
<evidence type="ECO:0000313" key="2">
    <source>
        <dbReference type="Proteomes" id="UP001314263"/>
    </source>
</evidence>
<dbReference type="PROSITE" id="PS51257">
    <property type="entry name" value="PROKAR_LIPOPROTEIN"/>
    <property type="match status" value="1"/>
</dbReference>
<proteinExistence type="predicted"/>
<evidence type="ECO:0000313" key="1">
    <source>
        <dbReference type="EMBL" id="CAK0783681.1"/>
    </source>
</evidence>
<name>A0AAV1IAC3_9CHLO</name>
<reference evidence="1 2" key="1">
    <citation type="submission" date="2023-10" db="EMBL/GenBank/DDBJ databases">
        <authorList>
            <person name="Maclean D."/>
            <person name="Macfadyen A."/>
        </authorList>
    </citation>
    <scope>NUCLEOTIDE SEQUENCE [LARGE SCALE GENOMIC DNA]</scope>
</reference>
<keyword evidence="2" id="KW-1185">Reference proteome</keyword>